<dbReference type="Proteomes" id="UP001302745">
    <property type="component" value="Unassembled WGS sequence"/>
</dbReference>
<keyword evidence="2" id="KW-1185">Reference proteome</keyword>
<reference evidence="1" key="2">
    <citation type="submission" date="2023-05" db="EMBL/GenBank/DDBJ databases">
        <authorList>
            <consortium name="Lawrence Berkeley National Laboratory"/>
            <person name="Steindorff A."/>
            <person name="Hensen N."/>
            <person name="Bonometti L."/>
            <person name="Westerberg I."/>
            <person name="Brannstrom I.O."/>
            <person name="Guillou S."/>
            <person name="Cros-Aarteil S."/>
            <person name="Calhoun S."/>
            <person name="Haridas S."/>
            <person name="Kuo A."/>
            <person name="Mondo S."/>
            <person name="Pangilinan J."/>
            <person name="Riley R."/>
            <person name="Labutti K."/>
            <person name="Andreopoulos B."/>
            <person name="Lipzen A."/>
            <person name="Chen C."/>
            <person name="Yanf M."/>
            <person name="Daum C."/>
            <person name="Ng V."/>
            <person name="Clum A."/>
            <person name="Ohm R."/>
            <person name="Martin F."/>
            <person name="Silar P."/>
            <person name="Natvig D."/>
            <person name="Lalanne C."/>
            <person name="Gautier V."/>
            <person name="Ament-Velasquez S.L."/>
            <person name="Kruys A."/>
            <person name="Hutchinson M.I."/>
            <person name="Powell A.J."/>
            <person name="Barry K."/>
            <person name="Miller A.N."/>
            <person name="Grigoriev I.V."/>
            <person name="Debuchy R."/>
            <person name="Gladieux P."/>
            <person name="Thoren M.H."/>
            <person name="Johannesson H."/>
        </authorList>
    </citation>
    <scope>NUCLEOTIDE SEQUENCE</scope>
    <source>
        <strain evidence="1">CBS 538.74</strain>
    </source>
</reference>
<evidence type="ECO:0000313" key="2">
    <source>
        <dbReference type="Proteomes" id="UP001302745"/>
    </source>
</evidence>
<name>A0AAN7A1W8_9PEZI</name>
<reference evidence="1" key="1">
    <citation type="journal article" date="2023" name="Mol. Phylogenet. Evol.">
        <title>Genome-scale phylogeny and comparative genomics of the fungal order Sordariales.</title>
        <authorList>
            <person name="Hensen N."/>
            <person name="Bonometti L."/>
            <person name="Westerberg I."/>
            <person name="Brannstrom I.O."/>
            <person name="Guillou S."/>
            <person name="Cros-Aarteil S."/>
            <person name="Calhoun S."/>
            <person name="Haridas S."/>
            <person name="Kuo A."/>
            <person name="Mondo S."/>
            <person name="Pangilinan J."/>
            <person name="Riley R."/>
            <person name="LaButti K."/>
            <person name="Andreopoulos B."/>
            <person name="Lipzen A."/>
            <person name="Chen C."/>
            <person name="Yan M."/>
            <person name="Daum C."/>
            <person name="Ng V."/>
            <person name="Clum A."/>
            <person name="Steindorff A."/>
            <person name="Ohm R.A."/>
            <person name="Martin F."/>
            <person name="Silar P."/>
            <person name="Natvig D.O."/>
            <person name="Lalanne C."/>
            <person name="Gautier V."/>
            <person name="Ament-Velasquez S.L."/>
            <person name="Kruys A."/>
            <person name="Hutchinson M.I."/>
            <person name="Powell A.J."/>
            <person name="Barry K."/>
            <person name="Miller A.N."/>
            <person name="Grigoriev I.V."/>
            <person name="Debuchy R."/>
            <person name="Gladieux P."/>
            <person name="Hiltunen Thoren M."/>
            <person name="Johannesson H."/>
        </authorList>
    </citation>
    <scope>NUCLEOTIDE SEQUENCE</scope>
    <source>
        <strain evidence="1">CBS 538.74</strain>
    </source>
</reference>
<gene>
    <name evidence="1" type="ORF">C8A00DRAFT_28629</name>
</gene>
<sequence length="313" mass="35366">MASSSSQGAARVWPGFALGWVNRKARPSDMRRRMLGEYIAGIGMIQVNEERHQNNLPAFRYATIVHAFIQNVKADFKALRDSYHDPVLARLSLAPTTETETPVGHTIADGVSQWYIVDEETEGLVYLELKAFFRAGEGDKEHFQFWDPLKNKICRAAFLGNEQPQPPSPDPLPSNLEAAMSDLSIATPPAPTVVWVKLELKLDKKTSKPVQFITETGKEKRTGWEKWEAKSDEDRQAFLCVEPKTGTEYWAEYLPGDWVLLRRKSSSDRPIQFRNADGDEIETKEAKWIAGRGESFFAYMDGGRAYLAKTLPP</sequence>
<dbReference type="EMBL" id="MU856839">
    <property type="protein sequence ID" value="KAK4158349.1"/>
    <property type="molecule type" value="Genomic_DNA"/>
</dbReference>
<proteinExistence type="predicted"/>
<evidence type="ECO:0000313" key="1">
    <source>
        <dbReference type="EMBL" id="KAK4158349.1"/>
    </source>
</evidence>
<protein>
    <submittedName>
        <fullName evidence="1">Uncharacterized protein</fullName>
    </submittedName>
</protein>
<dbReference type="AlphaFoldDB" id="A0AAN7A1W8"/>
<comment type="caution">
    <text evidence="1">The sequence shown here is derived from an EMBL/GenBank/DDBJ whole genome shotgun (WGS) entry which is preliminary data.</text>
</comment>
<organism evidence="1 2">
    <name type="scientific">Chaetomidium leptoderma</name>
    <dbReference type="NCBI Taxonomy" id="669021"/>
    <lineage>
        <taxon>Eukaryota</taxon>
        <taxon>Fungi</taxon>
        <taxon>Dikarya</taxon>
        <taxon>Ascomycota</taxon>
        <taxon>Pezizomycotina</taxon>
        <taxon>Sordariomycetes</taxon>
        <taxon>Sordariomycetidae</taxon>
        <taxon>Sordariales</taxon>
        <taxon>Chaetomiaceae</taxon>
        <taxon>Chaetomidium</taxon>
    </lineage>
</organism>
<accession>A0AAN7A1W8</accession>